<feature type="transmembrane region" description="Helical" evidence="1">
    <location>
        <begin position="106"/>
        <end position="123"/>
    </location>
</feature>
<gene>
    <name evidence="2" type="ORF">RFI_38300</name>
</gene>
<accession>X6LDG9</accession>
<name>X6LDG9_RETFI</name>
<protein>
    <submittedName>
        <fullName evidence="2">Uncharacterized protein</fullName>
    </submittedName>
</protein>
<feature type="non-terminal residue" evidence="2">
    <location>
        <position position="135"/>
    </location>
</feature>
<keyword evidence="1" id="KW-0812">Transmembrane</keyword>
<keyword evidence="1" id="KW-0472">Membrane</keyword>
<evidence type="ECO:0000256" key="1">
    <source>
        <dbReference type="SAM" id="Phobius"/>
    </source>
</evidence>
<keyword evidence="1" id="KW-1133">Transmembrane helix</keyword>
<dbReference type="EMBL" id="ASPP01044666">
    <property type="protein sequence ID" value="ETN99181.1"/>
    <property type="molecule type" value="Genomic_DNA"/>
</dbReference>
<dbReference type="AlphaFoldDB" id="X6LDG9"/>
<proteinExistence type="predicted"/>
<keyword evidence="3" id="KW-1185">Reference proteome</keyword>
<organism evidence="2 3">
    <name type="scientific">Reticulomyxa filosa</name>
    <dbReference type="NCBI Taxonomy" id="46433"/>
    <lineage>
        <taxon>Eukaryota</taxon>
        <taxon>Sar</taxon>
        <taxon>Rhizaria</taxon>
        <taxon>Retaria</taxon>
        <taxon>Foraminifera</taxon>
        <taxon>Monothalamids</taxon>
        <taxon>Reticulomyxidae</taxon>
        <taxon>Reticulomyxa</taxon>
    </lineage>
</organism>
<reference evidence="2 3" key="1">
    <citation type="journal article" date="2013" name="Curr. Biol.">
        <title>The Genome of the Foraminiferan Reticulomyxa filosa.</title>
        <authorList>
            <person name="Glockner G."/>
            <person name="Hulsmann N."/>
            <person name="Schleicher M."/>
            <person name="Noegel A.A."/>
            <person name="Eichinger L."/>
            <person name="Gallinger C."/>
            <person name="Pawlowski J."/>
            <person name="Sierra R."/>
            <person name="Euteneuer U."/>
            <person name="Pillet L."/>
            <person name="Moustafa A."/>
            <person name="Platzer M."/>
            <person name="Groth M."/>
            <person name="Szafranski K."/>
            <person name="Schliwa M."/>
        </authorList>
    </citation>
    <scope>NUCLEOTIDE SEQUENCE [LARGE SCALE GENOMIC DNA]</scope>
</reference>
<evidence type="ECO:0000313" key="2">
    <source>
        <dbReference type="EMBL" id="ETN99181.1"/>
    </source>
</evidence>
<evidence type="ECO:0000313" key="3">
    <source>
        <dbReference type="Proteomes" id="UP000023152"/>
    </source>
</evidence>
<comment type="caution">
    <text evidence="2">The sequence shown here is derived from an EMBL/GenBank/DDBJ whole genome shotgun (WGS) entry which is preliminary data.</text>
</comment>
<dbReference type="Proteomes" id="UP000023152">
    <property type="component" value="Unassembled WGS sequence"/>
</dbReference>
<sequence length="135" mass="16065">MYLVSKRSLFYTCAEDKSRKKYFKIKKQGAKYPLNSEQSSNKNFYANALTNQIFFKNPCFLILNNMLFKAKYIHDIFFNDCFCFFESINFKKKLVKLHGKIIQRNYCIYLILISIWAVSLKTIKEKQAIEIAIKI</sequence>